<comment type="caution">
    <text evidence="2">The sequence shown here is derived from an EMBL/GenBank/DDBJ whole genome shotgun (WGS) entry which is preliminary data.</text>
</comment>
<accession>A0AAV8XX63</accession>
<dbReference type="Proteomes" id="UP001162156">
    <property type="component" value="Unassembled WGS sequence"/>
</dbReference>
<organism evidence="2 3">
    <name type="scientific">Rhamnusium bicolor</name>
    <dbReference type="NCBI Taxonomy" id="1586634"/>
    <lineage>
        <taxon>Eukaryota</taxon>
        <taxon>Metazoa</taxon>
        <taxon>Ecdysozoa</taxon>
        <taxon>Arthropoda</taxon>
        <taxon>Hexapoda</taxon>
        <taxon>Insecta</taxon>
        <taxon>Pterygota</taxon>
        <taxon>Neoptera</taxon>
        <taxon>Endopterygota</taxon>
        <taxon>Coleoptera</taxon>
        <taxon>Polyphaga</taxon>
        <taxon>Cucujiformia</taxon>
        <taxon>Chrysomeloidea</taxon>
        <taxon>Cerambycidae</taxon>
        <taxon>Lepturinae</taxon>
        <taxon>Rhagiini</taxon>
        <taxon>Rhamnusium</taxon>
    </lineage>
</organism>
<dbReference type="AlphaFoldDB" id="A0AAV8XX63"/>
<reference evidence="2" key="1">
    <citation type="journal article" date="2023" name="Insect Mol. Biol.">
        <title>Genome sequencing provides insights into the evolution of gene families encoding plant cell wall-degrading enzymes in longhorned beetles.</title>
        <authorList>
            <person name="Shin N.R."/>
            <person name="Okamura Y."/>
            <person name="Kirsch R."/>
            <person name="Pauchet Y."/>
        </authorList>
    </citation>
    <scope>NUCLEOTIDE SEQUENCE</scope>
    <source>
        <strain evidence="2">RBIC_L_NR</strain>
    </source>
</reference>
<evidence type="ECO:0000259" key="1">
    <source>
        <dbReference type="Pfam" id="PF13843"/>
    </source>
</evidence>
<sequence>MASYEEQQKHLRRLMEEVPTDEEARTEYDVQSDAGEVDFVEVSTKTVRTRKEDKVLRLPISRLATRTLKTPIEIFKYFINDEMVDLIVEHTNAYIDSVSDNFERERDARSTNITKIHALLCLLFDSGVLKANRLNLELWQSDGSGVEMFRLTMSIKHFKFLLRCLRFDNKQTREERKKIDKLAPIENFSTSFSQKIQGGGLWWFYSILNVAGINSLVVYGSNNPIVNIIRRSYLRNIAYDLIPPHLRIRVAKENIPRQLKNRLREICGIQDISGLLNRNREGETGRCPVCSSKRNRKT</sequence>
<dbReference type="PANTHER" id="PTHR46599:SF3">
    <property type="entry name" value="PIGGYBAC TRANSPOSABLE ELEMENT-DERIVED PROTEIN 4"/>
    <property type="match status" value="1"/>
</dbReference>
<proteinExistence type="predicted"/>
<dbReference type="Pfam" id="PF13843">
    <property type="entry name" value="DDE_Tnp_1_7"/>
    <property type="match status" value="1"/>
</dbReference>
<dbReference type="PANTHER" id="PTHR46599">
    <property type="entry name" value="PIGGYBAC TRANSPOSABLE ELEMENT-DERIVED PROTEIN 4"/>
    <property type="match status" value="1"/>
</dbReference>
<evidence type="ECO:0000313" key="3">
    <source>
        <dbReference type="Proteomes" id="UP001162156"/>
    </source>
</evidence>
<protein>
    <recommendedName>
        <fullName evidence="1">PiggyBac transposable element-derived protein domain-containing protein</fullName>
    </recommendedName>
</protein>
<name>A0AAV8XX63_9CUCU</name>
<gene>
    <name evidence="2" type="ORF">NQ314_009931</name>
</gene>
<feature type="non-terminal residue" evidence="2">
    <location>
        <position position="298"/>
    </location>
</feature>
<feature type="domain" description="PiggyBac transposable element-derived protein" evidence="1">
    <location>
        <begin position="70"/>
        <end position="197"/>
    </location>
</feature>
<evidence type="ECO:0000313" key="2">
    <source>
        <dbReference type="EMBL" id="KAJ8942867.1"/>
    </source>
</evidence>
<dbReference type="EMBL" id="JANEYF010002734">
    <property type="protein sequence ID" value="KAJ8942867.1"/>
    <property type="molecule type" value="Genomic_DNA"/>
</dbReference>
<dbReference type="InterPro" id="IPR029526">
    <property type="entry name" value="PGBD"/>
</dbReference>
<keyword evidence="3" id="KW-1185">Reference proteome</keyword>